<reference evidence="1 2" key="1">
    <citation type="submission" date="2023-06" db="EMBL/GenBank/DDBJ databases">
        <authorList>
            <person name="Oyuntsetseg B."/>
            <person name="Kim S.B."/>
        </authorList>
    </citation>
    <scope>NUCLEOTIDE SEQUENCE [LARGE SCALE GENOMIC DNA]</scope>
    <source>
        <strain evidence="1 2">2-2</strain>
    </source>
</reference>
<accession>A0ABY8XNR9</accession>
<evidence type="ECO:0000313" key="2">
    <source>
        <dbReference type="Proteomes" id="UP001227101"/>
    </source>
</evidence>
<dbReference type="EMBL" id="CP127173">
    <property type="protein sequence ID" value="WIV57269.1"/>
    <property type="molecule type" value="Genomic_DNA"/>
</dbReference>
<evidence type="ECO:0000313" key="1">
    <source>
        <dbReference type="EMBL" id="WIV57269.1"/>
    </source>
</evidence>
<keyword evidence="2" id="KW-1185">Reference proteome</keyword>
<name>A0ABY8XNR9_9PSEU</name>
<organism evidence="1 2">
    <name type="scientific">Amycolatopsis nalaikhensis</name>
    <dbReference type="NCBI Taxonomy" id="715472"/>
    <lineage>
        <taxon>Bacteria</taxon>
        <taxon>Bacillati</taxon>
        <taxon>Actinomycetota</taxon>
        <taxon>Actinomycetes</taxon>
        <taxon>Pseudonocardiales</taxon>
        <taxon>Pseudonocardiaceae</taxon>
        <taxon>Amycolatopsis</taxon>
    </lineage>
</organism>
<gene>
    <name evidence="1" type="ORF">QP939_00780</name>
</gene>
<dbReference type="RefSeq" id="WP_285454511.1">
    <property type="nucleotide sequence ID" value="NZ_CP127173.1"/>
</dbReference>
<protein>
    <submittedName>
        <fullName evidence="1">Uncharacterized protein</fullName>
    </submittedName>
</protein>
<proteinExistence type="predicted"/>
<dbReference type="Proteomes" id="UP001227101">
    <property type="component" value="Chromosome"/>
</dbReference>
<sequence>MISKMVRAVSAALRPVRSATDVAQRLDAARSRPDYLMTIELFRLRGLG</sequence>